<dbReference type="EMBL" id="CP001298">
    <property type="protein sequence ID" value="ACK81215.1"/>
    <property type="molecule type" value="Genomic_DNA"/>
</dbReference>
<evidence type="ECO:0000313" key="1">
    <source>
        <dbReference type="EMBL" id="ACK81215.1"/>
    </source>
</evidence>
<reference evidence="1 2" key="2">
    <citation type="journal article" date="2012" name="J. Bacteriol.">
        <title>Complete genome sequences of six strains of the genus Methylobacterium.</title>
        <authorList>
            <person name="Marx C.J."/>
            <person name="Bringel F."/>
            <person name="Chistoserdova L."/>
            <person name="Moulin L."/>
            <person name="Farhan Ul Haque M."/>
            <person name="Fleischman D.E."/>
            <person name="Gruffaz C."/>
            <person name="Jourand P."/>
            <person name="Knief C."/>
            <person name="Lee M.C."/>
            <person name="Muller E.E."/>
            <person name="Nadalig T."/>
            <person name="Peyraud R."/>
            <person name="Roselli S."/>
            <person name="Russ L."/>
            <person name="Goodwin L.A."/>
            <person name="Ivanova N."/>
            <person name="Kyrpides N."/>
            <person name="Lajus A."/>
            <person name="Land M.L."/>
            <person name="Medigue C."/>
            <person name="Mikhailova N."/>
            <person name="Nolan M."/>
            <person name="Woyke T."/>
            <person name="Stolyar S."/>
            <person name="Vorholt J.A."/>
            <person name="Vuilleumier S."/>
        </authorList>
    </citation>
    <scope>NUCLEOTIDE SEQUENCE [LARGE SCALE GENOMIC DNA]</scope>
    <source>
        <strain evidence="2">CM4 / NCIMB 13688</strain>
    </source>
</reference>
<dbReference type="KEGG" id="mch:Mchl_0277"/>
<dbReference type="RefSeq" id="WP_012605421.1">
    <property type="nucleotide sequence ID" value="NC_011757.1"/>
</dbReference>
<reference evidence="2" key="1">
    <citation type="submission" date="2008-12" db="EMBL/GenBank/DDBJ databases">
        <title>Complete sequence of chromosome of Methylobacterium chloromethanicum CM4.</title>
        <authorList>
            <consortium name="US DOE Joint Genome Institute"/>
            <person name="Lucas S."/>
            <person name="Copeland A."/>
            <person name="Lapidus A."/>
            <person name="Glavina del Rio T."/>
            <person name="Dalin E."/>
            <person name="Tice H."/>
            <person name="Bruce D."/>
            <person name="Goodwin L."/>
            <person name="Pitluck S."/>
            <person name="Chertkov O."/>
            <person name="Brettin T."/>
            <person name="Detter J.C."/>
            <person name="Han C."/>
            <person name="Larimer F."/>
            <person name="Land M."/>
            <person name="Hauser L."/>
            <person name="Kyrpides N."/>
            <person name="Mikhailova N."/>
            <person name="Marx C."/>
            <person name="Richardson P."/>
        </authorList>
    </citation>
    <scope>NUCLEOTIDE SEQUENCE [LARGE SCALE GENOMIC DNA]</scope>
    <source>
        <strain evidence="2">CM4 / NCIMB 13688</strain>
    </source>
</reference>
<gene>
    <name evidence="1" type="ordered locus">Mchl_0277</name>
</gene>
<dbReference type="AlphaFoldDB" id="B7KYU2"/>
<name>B7KYU2_METC4</name>
<sequence length="50" mass="5658">MVNMWMPGAPHSPMNWRPTCRWRRVRFGGVIDLQGTVPGERIAAHLDGQA</sequence>
<accession>B7KYU2</accession>
<dbReference type="HOGENOM" id="CLU_3119639_0_0_5"/>
<organism evidence="1 2">
    <name type="scientific">Methylorubrum extorquens (strain CM4 / NCIMB 13688)</name>
    <name type="common">Methylobacterium extorquens</name>
    <dbReference type="NCBI Taxonomy" id="440085"/>
    <lineage>
        <taxon>Bacteria</taxon>
        <taxon>Pseudomonadati</taxon>
        <taxon>Pseudomonadota</taxon>
        <taxon>Alphaproteobacteria</taxon>
        <taxon>Hyphomicrobiales</taxon>
        <taxon>Methylobacteriaceae</taxon>
        <taxon>Methylorubrum</taxon>
    </lineage>
</organism>
<evidence type="ECO:0000313" key="2">
    <source>
        <dbReference type="Proteomes" id="UP000002385"/>
    </source>
</evidence>
<protein>
    <submittedName>
        <fullName evidence="1">Uncharacterized protein</fullName>
    </submittedName>
</protein>
<dbReference type="Proteomes" id="UP000002385">
    <property type="component" value="Chromosome"/>
</dbReference>
<proteinExistence type="predicted"/>